<dbReference type="PANTHER" id="PTHR40422:SF1">
    <property type="entry name" value="TRANSLATION MACHINERY-ASSOCIATED PROTEIN 17"/>
    <property type="match status" value="1"/>
</dbReference>
<protein>
    <submittedName>
        <fullName evidence="2">Uncharacterized protein</fullName>
    </submittedName>
</protein>
<dbReference type="InterPro" id="IPR038966">
    <property type="entry name" value="TMA17"/>
</dbReference>
<evidence type="ECO:0000313" key="3">
    <source>
        <dbReference type="Proteomes" id="UP000054481"/>
    </source>
</evidence>
<evidence type="ECO:0000256" key="1">
    <source>
        <dbReference type="SAM" id="MobiDB-lite"/>
    </source>
</evidence>
<dbReference type="EMBL" id="KQ030510">
    <property type="protein sequence ID" value="KJZ76678.1"/>
    <property type="molecule type" value="Genomic_DNA"/>
</dbReference>
<evidence type="ECO:0000313" key="2">
    <source>
        <dbReference type="EMBL" id="KJZ76678.1"/>
    </source>
</evidence>
<feature type="compositionally biased region" description="Acidic residues" evidence="1">
    <location>
        <begin position="224"/>
        <end position="234"/>
    </location>
</feature>
<feature type="compositionally biased region" description="Polar residues" evidence="1">
    <location>
        <begin position="200"/>
        <end position="212"/>
    </location>
</feature>
<dbReference type="AlphaFoldDB" id="A0A0F7ZVI6"/>
<feature type="region of interest" description="Disordered" evidence="1">
    <location>
        <begin position="113"/>
        <end position="176"/>
    </location>
</feature>
<dbReference type="PANTHER" id="PTHR40422">
    <property type="entry name" value="TRANSLATION MACHINERY-ASSOCIATED PROTEIN 17"/>
    <property type="match status" value="1"/>
</dbReference>
<feature type="region of interest" description="Disordered" evidence="1">
    <location>
        <begin position="50"/>
        <end position="69"/>
    </location>
</feature>
<dbReference type="OrthoDB" id="548474at2759"/>
<reference evidence="2 3" key="1">
    <citation type="journal article" date="2014" name="Genome Biol. Evol.">
        <title>Comparative genomics and transcriptomics analyses reveal divergent lifestyle features of nematode endoparasitic fungus Hirsutella minnesotensis.</title>
        <authorList>
            <person name="Lai Y."/>
            <person name="Liu K."/>
            <person name="Zhang X."/>
            <person name="Zhang X."/>
            <person name="Li K."/>
            <person name="Wang N."/>
            <person name="Shu C."/>
            <person name="Wu Y."/>
            <person name="Wang C."/>
            <person name="Bushley K.E."/>
            <person name="Xiang M."/>
            <person name="Liu X."/>
        </authorList>
    </citation>
    <scope>NUCLEOTIDE SEQUENCE [LARGE SCALE GENOMIC DNA]</scope>
    <source>
        <strain evidence="2 3">3608</strain>
    </source>
</reference>
<gene>
    <name evidence="2" type="ORF">HIM_04014</name>
</gene>
<name>A0A0F7ZVI6_9HYPO</name>
<organism evidence="2 3">
    <name type="scientific">Hirsutella minnesotensis 3608</name>
    <dbReference type="NCBI Taxonomy" id="1043627"/>
    <lineage>
        <taxon>Eukaryota</taxon>
        <taxon>Fungi</taxon>
        <taxon>Dikarya</taxon>
        <taxon>Ascomycota</taxon>
        <taxon>Pezizomycotina</taxon>
        <taxon>Sordariomycetes</taxon>
        <taxon>Hypocreomycetidae</taxon>
        <taxon>Hypocreales</taxon>
        <taxon>Ophiocordycipitaceae</taxon>
        <taxon>Hirsutella</taxon>
    </lineage>
</organism>
<feature type="region of interest" description="Disordered" evidence="1">
    <location>
        <begin position="188"/>
        <end position="234"/>
    </location>
</feature>
<keyword evidence="3" id="KW-1185">Reference proteome</keyword>
<dbReference type="Proteomes" id="UP000054481">
    <property type="component" value="Unassembled WGS sequence"/>
</dbReference>
<dbReference type="GO" id="GO:0070682">
    <property type="term" value="P:proteasome regulatory particle assembly"/>
    <property type="evidence" value="ECO:0007669"/>
    <property type="project" value="InterPro"/>
</dbReference>
<accession>A0A0F7ZVI6</accession>
<sequence length="234" mass="24420">MSADTMPISPGRFAAALKGLSPSMLHLKVLEIRNSVAHLQWSNDQLQPYADGSATAADGDDNGSPDQDCVDAIRENEGVIDRMAERIALIRAEVEERGMAWAEFDRDRGDETAAAAAAAAADDPGTNGLAGAASSSESAGRHPAWADGTFQTGSIRGGQVRFDSAPGQAGARNGHAGAETQMLQGQLGNVANPGHLAGRDTSQTPREQQVQGASRHHLESQESNNDDADGGMHL</sequence>
<proteinExistence type="predicted"/>
<dbReference type="GO" id="GO:0030674">
    <property type="term" value="F:protein-macromolecule adaptor activity"/>
    <property type="evidence" value="ECO:0007669"/>
    <property type="project" value="TreeGrafter"/>
</dbReference>